<reference evidence="1" key="1">
    <citation type="submission" date="2020-05" db="EMBL/GenBank/DDBJ databases">
        <title>Mycena genomes resolve the evolution of fungal bioluminescence.</title>
        <authorList>
            <person name="Tsai I.J."/>
        </authorList>
    </citation>
    <scope>NUCLEOTIDE SEQUENCE</scope>
    <source>
        <strain evidence="1">171206Taipei</strain>
    </source>
</reference>
<dbReference type="RefSeq" id="XP_037221274.1">
    <property type="nucleotide sequence ID" value="XM_037360982.1"/>
</dbReference>
<protein>
    <recommendedName>
        <fullName evidence="3">F-box domain-containing protein</fullName>
    </recommendedName>
</protein>
<accession>A0A8H6SW71</accession>
<sequence>MAQPSTESLRRQLEEIDAKSAALHAELAELASQRGGVVQKLKAVTCPQFATLPAEITTQIFSHYHHDNYVKVLSRKLPIPFILAAVCGSWRQVALQMPQLWTRLMFAPFGYADPKNVERKFRDCVAYAGENAGLDIVFHGPASIVRVQTIFEKAEQWAELAIGEGMFRQSSGNWNFVHGRLTRLRSLTIWAESSGWGGRESNFDHVPPITVFETAPLLEHVALLDIDAEMFSLPWTQLKTLELLSLRSFDTETILPILCQLVQLETLNLRLPIEAPPPDSAPVRLERLVSLTIDWVLYANTAARYEPMGTMGAVQILRLFELPILEELTTELFDYPTVTALGELLTRSGCTSSMRRLALTADHGQIDPDAILTVIPRLDKLRIVGLEWRQLISTIHRLAKDTAPQIRDLQLETVPGRIPYAQIASLLAAKTTSQNINLVIPPFEEGYDGLSTSPQADRAAMDKLRSVVLSPNGPNINIQGMSPAIAAQLEQIAPPLYTLGVDTADSDSNTHDGDGKTCK</sequence>
<comment type="caution">
    <text evidence="1">The sequence shown here is derived from an EMBL/GenBank/DDBJ whole genome shotgun (WGS) entry which is preliminary data.</text>
</comment>
<gene>
    <name evidence="1" type="ORF">MIND_00416300</name>
</gene>
<dbReference type="Gene3D" id="1.20.1280.50">
    <property type="match status" value="1"/>
</dbReference>
<dbReference type="Proteomes" id="UP000636479">
    <property type="component" value="Unassembled WGS sequence"/>
</dbReference>
<dbReference type="SUPFAM" id="SSF81383">
    <property type="entry name" value="F-box domain"/>
    <property type="match status" value="1"/>
</dbReference>
<keyword evidence="2" id="KW-1185">Reference proteome</keyword>
<dbReference type="GeneID" id="59343498"/>
<organism evidence="1 2">
    <name type="scientific">Mycena indigotica</name>
    <dbReference type="NCBI Taxonomy" id="2126181"/>
    <lineage>
        <taxon>Eukaryota</taxon>
        <taxon>Fungi</taxon>
        <taxon>Dikarya</taxon>
        <taxon>Basidiomycota</taxon>
        <taxon>Agaricomycotina</taxon>
        <taxon>Agaricomycetes</taxon>
        <taxon>Agaricomycetidae</taxon>
        <taxon>Agaricales</taxon>
        <taxon>Marasmiineae</taxon>
        <taxon>Mycenaceae</taxon>
        <taxon>Mycena</taxon>
    </lineage>
</organism>
<evidence type="ECO:0000313" key="1">
    <source>
        <dbReference type="EMBL" id="KAF7306255.1"/>
    </source>
</evidence>
<name>A0A8H6SW71_9AGAR</name>
<dbReference type="InterPro" id="IPR036047">
    <property type="entry name" value="F-box-like_dom_sf"/>
</dbReference>
<proteinExistence type="predicted"/>
<evidence type="ECO:0008006" key="3">
    <source>
        <dbReference type="Google" id="ProtNLM"/>
    </source>
</evidence>
<dbReference type="AlphaFoldDB" id="A0A8H6SW71"/>
<dbReference type="EMBL" id="JACAZF010000004">
    <property type="protein sequence ID" value="KAF7306255.1"/>
    <property type="molecule type" value="Genomic_DNA"/>
</dbReference>
<evidence type="ECO:0000313" key="2">
    <source>
        <dbReference type="Proteomes" id="UP000636479"/>
    </source>
</evidence>
<dbReference type="OrthoDB" id="2269034at2759"/>